<name>A0A086KRX1_TOXGO</name>
<gene>
    <name evidence="2" type="ORF">TGDOM2_245610</name>
</gene>
<feature type="compositionally biased region" description="Low complexity" evidence="1">
    <location>
        <begin position="318"/>
        <end position="343"/>
    </location>
</feature>
<comment type="caution">
    <text evidence="2">The sequence shown here is derived from an EMBL/GenBank/DDBJ whole genome shotgun (WGS) entry which is preliminary data.</text>
</comment>
<feature type="region of interest" description="Disordered" evidence="1">
    <location>
        <begin position="317"/>
        <end position="377"/>
    </location>
</feature>
<organism evidence="2 3">
    <name type="scientific">Toxoplasma gondii GAB2-2007-GAL-DOM2</name>
    <dbReference type="NCBI Taxonomy" id="1130820"/>
    <lineage>
        <taxon>Eukaryota</taxon>
        <taxon>Sar</taxon>
        <taxon>Alveolata</taxon>
        <taxon>Apicomplexa</taxon>
        <taxon>Conoidasida</taxon>
        <taxon>Coccidia</taxon>
        <taxon>Eucoccidiorida</taxon>
        <taxon>Eimeriorina</taxon>
        <taxon>Sarcocystidae</taxon>
        <taxon>Toxoplasma</taxon>
    </lineage>
</organism>
<dbReference type="VEuPathDB" id="ToxoDB:TGDOM2_245610"/>
<dbReference type="AlphaFoldDB" id="A0A086KRX1"/>
<feature type="compositionally biased region" description="Basic residues" evidence="1">
    <location>
        <begin position="344"/>
        <end position="353"/>
    </location>
</feature>
<evidence type="ECO:0000256" key="1">
    <source>
        <dbReference type="SAM" id="MobiDB-lite"/>
    </source>
</evidence>
<evidence type="ECO:0000313" key="3">
    <source>
        <dbReference type="Proteomes" id="UP000028837"/>
    </source>
</evidence>
<evidence type="ECO:0000313" key="2">
    <source>
        <dbReference type="EMBL" id="KFG47139.1"/>
    </source>
</evidence>
<dbReference type="OrthoDB" id="340166at2759"/>
<dbReference type="Proteomes" id="UP000028837">
    <property type="component" value="Unassembled WGS sequence"/>
</dbReference>
<accession>A0A086KRX1</accession>
<sequence length="615" mass="68259">MDLPRAVNTVLMVIQKNCMPAMRYEKSLKHSEPKWQTAMREVRDKGFIKSCSCQWRATPSFRAAFPVGARHAQLRRRLRCYGAPQKCPPLPSLRFRRVSRLWPGRTHVERGSSGNLKASAVPLFLDESLPRVLTLGCPPLPRSKRGLSRPVVRIELRFLLSLILFFKPCLEGLDSFLSLETSISVTPLSTALHSTIRPTHLTPPRKQNLLSGNYLSHTLRLAHEQSFFSLFANTQGMAKYEASDVIGVDGSLYTVFDSSYAIGHTSYTLRPFDDTNYLIGNPKRTGDEDSQWEAITYDEVTKRFFIVREAIVMEEHTPWTPTTTSSAAPNEQKEAAAAPSPSKKAGKVHKSKTANHGGKDEAEAARSAEVETRGATKNAGKLEHYHAVIEEVEISEKSYKVVQACRTEFSFSAQNKGFEGVISLRDTNGKFFLLGLCEGNYCKGGAKGRKRGNGRLVLMEKVEAAGTGEQCIWTTVRVLHLPREVAFTDYSSIAVRGSHVAITSQEDSVVWLGKFNMPEDKPNHSDGGTGVEASVDAPKMLLTDPAALEVVPGGQVLNFPRDEQCNIIYCNIEGIAFAGRLLVTVADKVKAWQDPRCMATDQRVHAFVLPPNFKY</sequence>
<proteinExistence type="predicted"/>
<feature type="compositionally biased region" description="Basic and acidic residues" evidence="1">
    <location>
        <begin position="357"/>
        <end position="377"/>
    </location>
</feature>
<dbReference type="EMBL" id="AHZU02000223">
    <property type="protein sequence ID" value="KFG47139.1"/>
    <property type="molecule type" value="Genomic_DNA"/>
</dbReference>
<protein>
    <submittedName>
        <fullName evidence="2">Uncharacterized protein</fullName>
    </submittedName>
</protein>
<reference evidence="2 3" key="1">
    <citation type="submission" date="2014-02" db="EMBL/GenBank/DDBJ databases">
        <authorList>
            <person name="Sibley D."/>
            <person name="Venepally P."/>
            <person name="Karamycheva S."/>
            <person name="Hadjithomas M."/>
            <person name="Khan A."/>
            <person name="Brunk B."/>
            <person name="Roos D."/>
            <person name="Caler E."/>
            <person name="Lorenzi H."/>
        </authorList>
    </citation>
    <scope>NUCLEOTIDE SEQUENCE [LARGE SCALE GENOMIC DNA]</scope>
    <source>
        <strain evidence="2 3">GAB2-2007-GAL-DOM2</strain>
    </source>
</reference>